<dbReference type="InterPro" id="IPR036291">
    <property type="entry name" value="NAD(P)-bd_dom_sf"/>
</dbReference>
<feature type="domain" description="NAD-dependent epimerase/dehydratase" evidence="4">
    <location>
        <begin position="8"/>
        <end position="254"/>
    </location>
</feature>
<dbReference type="STRING" id="3476.A0A2P5BHZ3"/>
<keyword evidence="2" id="KW-0560">Oxidoreductase</keyword>
<sequence>MEEGKGTVCVTGGTGYVASWLIMRLLQHGYSIRATVRSHSSGNERDISYLTNLAGAKERLEILEADLDRPESFDKAIQGCVGVFHLAHPMNVDGKESEEIVTRRAVEGTLGILKACVVNSSTVKRVVYTSSAVTVLFSDKGLSVNDETTWSDLDFCRRSRSVASSYLLSKTIVERTALEFAEKHGLDLVTLVLPLVVGPFICLSIPSSVYISLAMIFGDHEAYKNFDKLYVVHIDDVASAHIFLFEQCVKAKAGRYICSSADITIHELFDSLSTRYPEFQISISDEFKESKVNKTNSSLSSVKLLNTGFNFKYGLDEMFDGAVQCCKDKGLL</sequence>
<dbReference type="OrthoDB" id="2735536at2759"/>
<protein>
    <submittedName>
        <fullName evidence="5">NAD(P)-binding domain containing protein</fullName>
    </submittedName>
</protein>
<dbReference type="Pfam" id="PF01370">
    <property type="entry name" value="Epimerase"/>
    <property type="match status" value="1"/>
</dbReference>
<dbReference type="PANTHER" id="PTHR10366:SF689">
    <property type="entry name" value="PROTEIN BRI1-5 ENHANCED 1"/>
    <property type="match status" value="1"/>
</dbReference>
<gene>
    <name evidence="5" type="primary">PanBEN1</name>
    <name evidence="5" type="ORF">PanWU01x14_237820</name>
</gene>
<dbReference type="InterPro" id="IPR001509">
    <property type="entry name" value="Epimerase_deHydtase"/>
</dbReference>
<comment type="similarity">
    <text evidence="3">Belongs to the NAD(P)-dependent epimerase/dehydratase family. Dihydroflavonol-4-reductase subfamily.</text>
</comment>
<dbReference type="InterPro" id="IPR050425">
    <property type="entry name" value="NAD(P)_dehydrat-like"/>
</dbReference>
<dbReference type="GO" id="GO:0016616">
    <property type="term" value="F:oxidoreductase activity, acting on the CH-OH group of donors, NAD or NADP as acceptor"/>
    <property type="evidence" value="ECO:0007669"/>
    <property type="project" value="TreeGrafter"/>
</dbReference>
<dbReference type="EMBL" id="JXTB01000278">
    <property type="protein sequence ID" value="PON48387.1"/>
    <property type="molecule type" value="Genomic_DNA"/>
</dbReference>
<evidence type="ECO:0000256" key="2">
    <source>
        <dbReference type="ARBA" id="ARBA00023002"/>
    </source>
</evidence>
<accession>A0A2P5BHZ3</accession>
<evidence type="ECO:0000259" key="4">
    <source>
        <dbReference type="Pfam" id="PF01370"/>
    </source>
</evidence>
<evidence type="ECO:0000313" key="6">
    <source>
        <dbReference type="Proteomes" id="UP000237105"/>
    </source>
</evidence>
<keyword evidence="6" id="KW-1185">Reference proteome</keyword>
<dbReference type="CDD" id="cd08958">
    <property type="entry name" value="FR_SDR_e"/>
    <property type="match status" value="1"/>
</dbReference>
<evidence type="ECO:0000256" key="1">
    <source>
        <dbReference type="ARBA" id="ARBA00022857"/>
    </source>
</evidence>
<name>A0A2P5BHZ3_PARAD</name>
<dbReference type="PANTHER" id="PTHR10366">
    <property type="entry name" value="NAD DEPENDENT EPIMERASE/DEHYDRATASE"/>
    <property type="match status" value="1"/>
</dbReference>
<organism evidence="5 6">
    <name type="scientific">Parasponia andersonii</name>
    <name type="common">Sponia andersonii</name>
    <dbReference type="NCBI Taxonomy" id="3476"/>
    <lineage>
        <taxon>Eukaryota</taxon>
        <taxon>Viridiplantae</taxon>
        <taxon>Streptophyta</taxon>
        <taxon>Embryophyta</taxon>
        <taxon>Tracheophyta</taxon>
        <taxon>Spermatophyta</taxon>
        <taxon>Magnoliopsida</taxon>
        <taxon>eudicotyledons</taxon>
        <taxon>Gunneridae</taxon>
        <taxon>Pentapetalae</taxon>
        <taxon>rosids</taxon>
        <taxon>fabids</taxon>
        <taxon>Rosales</taxon>
        <taxon>Cannabaceae</taxon>
        <taxon>Parasponia</taxon>
    </lineage>
</organism>
<reference evidence="6" key="1">
    <citation type="submission" date="2016-06" db="EMBL/GenBank/DDBJ databases">
        <title>Parallel loss of symbiosis genes in relatives of nitrogen-fixing non-legume Parasponia.</title>
        <authorList>
            <person name="Van Velzen R."/>
            <person name="Holmer R."/>
            <person name="Bu F."/>
            <person name="Rutten L."/>
            <person name="Van Zeijl A."/>
            <person name="Liu W."/>
            <person name="Santuari L."/>
            <person name="Cao Q."/>
            <person name="Sharma T."/>
            <person name="Shen D."/>
            <person name="Roswanjaya Y."/>
            <person name="Wardhani T."/>
            <person name="Kalhor M.S."/>
            <person name="Jansen J."/>
            <person name="Van den Hoogen J."/>
            <person name="Gungor B."/>
            <person name="Hartog M."/>
            <person name="Hontelez J."/>
            <person name="Verver J."/>
            <person name="Yang W.-C."/>
            <person name="Schijlen E."/>
            <person name="Repin R."/>
            <person name="Schilthuizen M."/>
            <person name="Schranz E."/>
            <person name="Heidstra R."/>
            <person name="Miyata K."/>
            <person name="Fedorova E."/>
            <person name="Kohlen W."/>
            <person name="Bisseling T."/>
            <person name="Smit S."/>
            <person name="Geurts R."/>
        </authorList>
    </citation>
    <scope>NUCLEOTIDE SEQUENCE [LARGE SCALE GENOMIC DNA]</scope>
    <source>
        <strain evidence="6">cv. WU1-14</strain>
    </source>
</reference>
<evidence type="ECO:0000256" key="3">
    <source>
        <dbReference type="ARBA" id="ARBA00023445"/>
    </source>
</evidence>
<proteinExistence type="inferred from homology"/>
<dbReference type="Gene3D" id="3.40.50.720">
    <property type="entry name" value="NAD(P)-binding Rossmann-like Domain"/>
    <property type="match status" value="1"/>
</dbReference>
<dbReference type="SUPFAM" id="SSF51735">
    <property type="entry name" value="NAD(P)-binding Rossmann-fold domains"/>
    <property type="match status" value="1"/>
</dbReference>
<evidence type="ECO:0000313" key="5">
    <source>
        <dbReference type="EMBL" id="PON48387.1"/>
    </source>
</evidence>
<dbReference type="FunFam" id="3.40.50.720:FF:000085">
    <property type="entry name" value="Dihydroflavonol reductase"/>
    <property type="match status" value="1"/>
</dbReference>
<keyword evidence="1" id="KW-0521">NADP</keyword>
<dbReference type="AlphaFoldDB" id="A0A2P5BHZ3"/>
<comment type="caution">
    <text evidence="5">The sequence shown here is derived from an EMBL/GenBank/DDBJ whole genome shotgun (WGS) entry which is preliminary data.</text>
</comment>
<dbReference type="Proteomes" id="UP000237105">
    <property type="component" value="Unassembled WGS sequence"/>
</dbReference>